<evidence type="ECO:0000256" key="6">
    <source>
        <dbReference type="ARBA" id="ARBA00055169"/>
    </source>
</evidence>
<dbReference type="InterPro" id="IPR000594">
    <property type="entry name" value="ThiF_NAD_FAD-bd"/>
</dbReference>
<dbReference type="InParanoid" id="A0A1M6HT15"/>
<keyword evidence="4" id="KW-0067">ATP-binding</keyword>
<keyword evidence="15" id="KW-1185">Reference proteome</keyword>
<evidence type="ECO:0000256" key="4">
    <source>
        <dbReference type="ARBA" id="ARBA00022840"/>
    </source>
</evidence>
<dbReference type="Pfam" id="PF00581">
    <property type="entry name" value="Rhodanese"/>
    <property type="match status" value="1"/>
</dbReference>
<evidence type="ECO:0000256" key="11">
    <source>
        <dbReference type="ARBA" id="ARBA00075328"/>
    </source>
</evidence>
<dbReference type="Proteomes" id="UP000184510">
    <property type="component" value="Unassembled WGS sequence"/>
</dbReference>
<comment type="catalytic activity">
    <reaction evidence="5">
        <text>[molybdopterin-synthase sulfur-carrier protein]-C-terminal Gly-Gly + ATP + H(+) = [molybdopterin-synthase sulfur-carrier protein]-C-terminal Gly-Gly-AMP + diphosphate</text>
        <dbReference type="Rhea" id="RHEA:43616"/>
        <dbReference type="Rhea" id="RHEA-COMP:12159"/>
        <dbReference type="Rhea" id="RHEA-COMP:12202"/>
        <dbReference type="ChEBI" id="CHEBI:15378"/>
        <dbReference type="ChEBI" id="CHEBI:30616"/>
        <dbReference type="ChEBI" id="CHEBI:33019"/>
        <dbReference type="ChEBI" id="CHEBI:90618"/>
        <dbReference type="ChEBI" id="CHEBI:90778"/>
        <dbReference type="EC" id="2.7.7.80"/>
    </reaction>
</comment>
<comment type="function">
    <text evidence="6">Catalyzes the adenylation by ATP of the carboxyl group of the C-terminal glycine of sulfur carrier protein MoaD.</text>
</comment>
<dbReference type="InterPro" id="IPR045886">
    <property type="entry name" value="ThiF/MoeB/HesA"/>
</dbReference>
<dbReference type="FunFam" id="3.40.50.720:FF:000033">
    <property type="entry name" value="Adenylyltransferase and sulfurtransferase MOCS3"/>
    <property type="match status" value="1"/>
</dbReference>
<dbReference type="EC" id="2.7.7.80" evidence="8"/>
<dbReference type="CDD" id="cd00757">
    <property type="entry name" value="ThiF_MoeB_HesA_family"/>
    <property type="match status" value="1"/>
</dbReference>
<keyword evidence="3" id="KW-0547">Nucleotide-binding</keyword>
<evidence type="ECO:0000256" key="3">
    <source>
        <dbReference type="ARBA" id="ARBA00022741"/>
    </source>
</evidence>
<keyword evidence="2 14" id="KW-0808">Transferase</keyword>
<evidence type="ECO:0000256" key="10">
    <source>
        <dbReference type="ARBA" id="ARBA00075110"/>
    </source>
</evidence>
<dbReference type="AlphaFoldDB" id="A0A1M6HT15"/>
<comment type="similarity">
    <text evidence="1">Belongs to the HesA/MoeB/ThiF family.</text>
</comment>
<dbReference type="GO" id="GO:0008146">
    <property type="term" value="F:sulfotransferase activity"/>
    <property type="evidence" value="ECO:0007669"/>
    <property type="project" value="TreeGrafter"/>
</dbReference>
<keyword evidence="14" id="KW-0548">Nucleotidyltransferase</keyword>
<accession>A0A1M6HT15</accession>
<name>A0A1M6HT15_9BACT</name>
<dbReference type="Gene3D" id="3.40.250.10">
    <property type="entry name" value="Rhodanese-like domain"/>
    <property type="match status" value="1"/>
</dbReference>
<evidence type="ECO:0000256" key="12">
    <source>
        <dbReference type="ARBA" id="ARBA00078531"/>
    </source>
</evidence>
<dbReference type="GO" id="GO:0005524">
    <property type="term" value="F:ATP binding"/>
    <property type="evidence" value="ECO:0007669"/>
    <property type="project" value="UniProtKB-KW"/>
</dbReference>
<sequence length="378" mass="40976">MPELTSAEKQRYARHFTLPEVGEEGQLKLKQSSVLCIGTGGLGSPAALYLAAAGVGRIGLVDSDHVESSNLQRQILHGESWIGKPKLESAAHRLHETNPHIEIELHEARFTAQNARQIAESYDIIIDGTDNFPTRYLSNDLAFFLNKPNIYGSIFRFEGQISVFAPHLGGPCYRCMLPEPPDPGSVPSCAEAGVLGVLPGIIGSLQAMEAIKLILGIGSPPLGKLVHYDALSTSFRSFNIRKDPQCPLCGDNPTVTDLIDYEGFCGLAPTNTMNEITITELKTKLDAGLDGILLDVRTPEEYAAAKIPGVTHHIPLQELPERYQEIPTNKTIYVHCKVGGRSAKACQFLSTVGINNTTNVKGGIDAYRDLIDPTLPPA</sequence>
<gene>
    <name evidence="14" type="ORF">SAMN02745181_1561</name>
</gene>
<evidence type="ECO:0000313" key="15">
    <source>
        <dbReference type="Proteomes" id="UP000184510"/>
    </source>
</evidence>
<dbReference type="CDD" id="cd00158">
    <property type="entry name" value="RHOD"/>
    <property type="match status" value="1"/>
</dbReference>
<proteinExistence type="inferred from homology"/>
<dbReference type="InterPro" id="IPR035985">
    <property type="entry name" value="Ubiquitin-activating_enz"/>
</dbReference>
<dbReference type="NCBIfam" id="NF004281">
    <property type="entry name" value="PRK05690.1"/>
    <property type="match status" value="1"/>
</dbReference>
<dbReference type="SMART" id="SM00450">
    <property type="entry name" value="RHOD"/>
    <property type="match status" value="1"/>
</dbReference>
<evidence type="ECO:0000256" key="2">
    <source>
        <dbReference type="ARBA" id="ARBA00022679"/>
    </source>
</evidence>
<dbReference type="GO" id="GO:0005829">
    <property type="term" value="C:cytosol"/>
    <property type="evidence" value="ECO:0007669"/>
    <property type="project" value="TreeGrafter"/>
</dbReference>
<dbReference type="InterPro" id="IPR036873">
    <property type="entry name" value="Rhodanese-like_dom_sf"/>
</dbReference>
<evidence type="ECO:0000256" key="1">
    <source>
        <dbReference type="ARBA" id="ARBA00009919"/>
    </source>
</evidence>
<evidence type="ECO:0000259" key="13">
    <source>
        <dbReference type="PROSITE" id="PS50206"/>
    </source>
</evidence>
<organism evidence="14 15">
    <name type="scientific">Rubritalea squalenifaciens DSM 18772</name>
    <dbReference type="NCBI Taxonomy" id="1123071"/>
    <lineage>
        <taxon>Bacteria</taxon>
        <taxon>Pseudomonadati</taxon>
        <taxon>Verrucomicrobiota</taxon>
        <taxon>Verrucomicrobiia</taxon>
        <taxon>Verrucomicrobiales</taxon>
        <taxon>Rubritaleaceae</taxon>
        <taxon>Rubritalea</taxon>
    </lineage>
</organism>
<dbReference type="GO" id="GO:0008641">
    <property type="term" value="F:ubiquitin-like modifier activating enzyme activity"/>
    <property type="evidence" value="ECO:0007669"/>
    <property type="project" value="InterPro"/>
</dbReference>
<dbReference type="STRING" id="1123071.SAMN02745181_1561"/>
<comment type="subunit">
    <text evidence="7">Homodimer. Forms a stable heterotetrameric complex of 2 MoeB and 2 MoaD during adenylation of MoaD.</text>
</comment>
<feature type="domain" description="Rhodanese" evidence="13">
    <location>
        <begin position="290"/>
        <end position="376"/>
    </location>
</feature>
<dbReference type="Pfam" id="PF00899">
    <property type="entry name" value="ThiF"/>
    <property type="match status" value="1"/>
</dbReference>
<evidence type="ECO:0000256" key="8">
    <source>
        <dbReference type="ARBA" id="ARBA00066884"/>
    </source>
</evidence>
<dbReference type="SUPFAM" id="SSF69572">
    <property type="entry name" value="Activating enzymes of the ubiquitin-like proteins"/>
    <property type="match status" value="1"/>
</dbReference>
<dbReference type="PROSITE" id="PS50206">
    <property type="entry name" value="RHODANESE_3"/>
    <property type="match status" value="1"/>
</dbReference>
<dbReference type="GO" id="GO:0061605">
    <property type="term" value="F:molybdopterin-synthase adenylyltransferase activity"/>
    <property type="evidence" value="ECO:0007669"/>
    <property type="project" value="UniProtKB-EC"/>
</dbReference>
<evidence type="ECO:0000256" key="5">
    <source>
        <dbReference type="ARBA" id="ARBA00052218"/>
    </source>
</evidence>
<protein>
    <recommendedName>
        <fullName evidence="9">Molybdopterin-synthase adenylyltransferase</fullName>
        <ecNumber evidence="8">2.7.7.80</ecNumber>
    </recommendedName>
    <alternativeName>
        <fullName evidence="12">MoaD protein adenylase</fullName>
    </alternativeName>
    <alternativeName>
        <fullName evidence="10">Molybdopterin-converting factor subunit 1 adenylase</fullName>
    </alternativeName>
    <alternativeName>
        <fullName evidence="11">Sulfur carrier protein MoaD adenylyltransferase</fullName>
    </alternativeName>
</protein>
<dbReference type="PANTHER" id="PTHR10953:SF102">
    <property type="entry name" value="ADENYLYLTRANSFERASE AND SULFURTRANSFERASE MOCS3"/>
    <property type="match status" value="1"/>
</dbReference>
<dbReference type="Gene3D" id="3.40.50.720">
    <property type="entry name" value="NAD(P)-binding Rossmann-like Domain"/>
    <property type="match status" value="1"/>
</dbReference>
<dbReference type="GO" id="GO:0004792">
    <property type="term" value="F:thiosulfate-cyanide sulfurtransferase activity"/>
    <property type="evidence" value="ECO:0007669"/>
    <property type="project" value="TreeGrafter"/>
</dbReference>
<dbReference type="FunCoup" id="A0A1M6HT15">
    <property type="interactions" value="522"/>
</dbReference>
<evidence type="ECO:0000313" key="14">
    <source>
        <dbReference type="EMBL" id="SHJ25330.1"/>
    </source>
</evidence>
<dbReference type="OrthoDB" id="9800872at2"/>
<evidence type="ECO:0000256" key="9">
    <source>
        <dbReference type="ARBA" id="ARBA00073635"/>
    </source>
</evidence>
<dbReference type="EMBL" id="FQYR01000003">
    <property type="protein sequence ID" value="SHJ25330.1"/>
    <property type="molecule type" value="Genomic_DNA"/>
</dbReference>
<evidence type="ECO:0000256" key="7">
    <source>
        <dbReference type="ARBA" id="ARBA00063809"/>
    </source>
</evidence>
<dbReference type="PANTHER" id="PTHR10953">
    <property type="entry name" value="UBIQUITIN-ACTIVATING ENZYME E1"/>
    <property type="match status" value="1"/>
</dbReference>
<reference evidence="14 15" key="1">
    <citation type="submission" date="2016-11" db="EMBL/GenBank/DDBJ databases">
        <authorList>
            <person name="Jaros S."/>
            <person name="Januszkiewicz K."/>
            <person name="Wedrychowicz H."/>
        </authorList>
    </citation>
    <scope>NUCLEOTIDE SEQUENCE [LARGE SCALE GENOMIC DNA]</scope>
    <source>
        <strain evidence="14 15">DSM 18772</strain>
    </source>
</reference>
<dbReference type="RefSeq" id="WP_143183174.1">
    <property type="nucleotide sequence ID" value="NZ_FQYR01000003.1"/>
</dbReference>
<dbReference type="InterPro" id="IPR001763">
    <property type="entry name" value="Rhodanese-like_dom"/>
</dbReference>